<dbReference type="InParanoid" id="A7AS19"/>
<reference evidence="1" key="1">
    <citation type="journal article" date="2007" name="PLoS Pathog.">
        <title>Genome sequence of Babesia bovis and comparative analysis of apicomplexan hemoprotozoa.</title>
        <authorList>
            <person name="Brayton K.A."/>
            <person name="Lau A.O.T."/>
            <person name="Herndon D.R."/>
            <person name="Hannick L."/>
            <person name="Kappmeyer L.S."/>
            <person name="Berens S.J."/>
            <person name="Bidwell S.L."/>
            <person name="Brown W.C."/>
            <person name="Crabtree J."/>
            <person name="Fadrosh D."/>
            <person name="Feldblum T."/>
            <person name="Forberger H.A."/>
            <person name="Haas B.J."/>
            <person name="Howell J.M."/>
            <person name="Khouri H."/>
            <person name="Koo H."/>
            <person name="Mann D.J."/>
            <person name="Norimine J."/>
            <person name="Paulsen I.T."/>
            <person name="Radune D."/>
            <person name="Ren Q."/>
            <person name="Smith R.K. Jr."/>
            <person name="Suarez C.E."/>
            <person name="White O."/>
            <person name="Wortman J.R."/>
            <person name="Knowles D.P. Jr."/>
            <person name="McElwain T.F."/>
            <person name="Nene V.M."/>
        </authorList>
    </citation>
    <scope>NUCLEOTIDE SEQUENCE [LARGE SCALE GENOMIC DNA]</scope>
    <source>
        <strain evidence="1">T2Bo</strain>
    </source>
</reference>
<comment type="caution">
    <text evidence="1">The sequence shown here is derived from an EMBL/GenBank/DDBJ whole genome shotgun (WGS) entry which is preliminary data.</text>
</comment>
<evidence type="ECO:0000313" key="1">
    <source>
        <dbReference type="EMBL" id="EDO07338.1"/>
    </source>
</evidence>
<reference evidence="1" key="2">
    <citation type="submission" date="2007-08" db="EMBL/GenBank/DDBJ databases">
        <authorList>
            <person name="Nene V."/>
        </authorList>
    </citation>
    <scope>NUCLEOTIDE SEQUENCE</scope>
    <source>
        <strain evidence="1">T2Bo</strain>
    </source>
</reference>
<dbReference type="VEuPathDB" id="PiroplasmaDB:BBOV_IV009830"/>
<organism evidence="1">
    <name type="scientific">Babesia bovis</name>
    <dbReference type="NCBI Taxonomy" id="5865"/>
    <lineage>
        <taxon>Eukaryota</taxon>
        <taxon>Sar</taxon>
        <taxon>Alveolata</taxon>
        <taxon>Apicomplexa</taxon>
        <taxon>Aconoidasida</taxon>
        <taxon>Piroplasmida</taxon>
        <taxon>Babesiidae</taxon>
        <taxon>Babesia</taxon>
    </lineage>
</organism>
<accession>A7AS19</accession>
<sequence length="223" mass="25769">MAINIVNENIALLKLLYKTYNKRDIESLSDLEFHYGLLSNQEDLLFLVDTICRELAEISESNSLRNHYNHITQGSNDYISFVKALDILLTELLCTRVEKKVCKVQHLFSKSFSQETITNAEIQKIVSSSTEVTTDVDDEMLCSIIDDISQRINNDNLVELLKLRLENESLFNSITLDAETIEIIREVAKCLSEEYRERWNLHLLRFDAMLKVFLDSPNLNVCS</sequence>
<protein>
    <submittedName>
        <fullName evidence="1">Uncharacterized protein</fullName>
    </submittedName>
</protein>
<dbReference type="AlphaFoldDB" id="A7AS19"/>
<proteinExistence type="predicted"/>
<name>A7AS19_BABBO</name>
<gene>
    <name evidence="1" type="ORF">BBOV_IV009840</name>
</gene>
<dbReference type="EMBL" id="AAXT01000002">
    <property type="protein sequence ID" value="EDO07338.1"/>
    <property type="molecule type" value="Genomic_DNA"/>
</dbReference>